<dbReference type="Pfam" id="PF17956">
    <property type="entry name" value="NAPRTase_C"/>
    <property type="match status" value="1"/>
</dbReference>
<dbReference type="GO" id="GO:0005829">
    <property type="term" value="C:cytosol"/>
    <property type="evidence" value="ECO:0007669"/>
    <property type="project" value="TreeGrafter"/>
</dbReference>
<evidence type="ECO:0000259" key="12">
    <source>
        <dbReference type="Pfam" id="PF17956"/>
    </source>
</evidence>
<dbReference type="Proteomes" id="UP000297454">
    <property type="component" value="Unassembled WGS sequence"/>
</dbReference>
<reference evidence="13 14" key="1">
    <citation type="submission" date="2019-01" db="EMBL/GenBank/DDBJ databases">
        <title>Draft Genome Sequences of Helcococcus ovis Strains Isolated from the Uterus and Vagina of Dairy Cows with Metritis.</title>
        <authorList>
            <person name="Cunha F."/>
            <person name="Jeon S.J."/>
            <person name="Kutzer P."/>
            <person name="Galvao K.N."/>
        </authorList>
    </citation>
    <scope>NUCLEOTIDE SEQUENCE [LARGE SCALE GENOMIC DNA]</scope>
    <source>
        <strain evidence="13 14">KG-37</strain>
    </source>
</reference>
<dbReference type="InterPro" id="IPR013785">
    <property type="entry name" value="Aldolase_TIM"/>
</dbReference>
<dbReference type="EC" id="6.3.4.21" evidence="3 9"/>
<dbReference type="FunFam" id="3.20.20.70:FF:000076">
    <property type="entry name" value="Nicotinate phosphoribosyltransferase"/>
    <property type="match status" value="1"/>
</dbReference>
<feature type="domain" description="Nicotinate phosphoribosyltransferase C-terminal" evidence="12">
    <location>
        <begin position="360"/>
        <end position="470"/>
    </location>
</feature>
<sequence>MKDRNLSLLMDFYELTMANGYFVNGYKDIIANYDLYFRNAPDNAVFAISAGLDTAIEYIENFHFDDNEIEFLRNKKMFSDEFLEYLRNFKFECDIMAIPEGSVVFPSEPLMRIRGPFIQAQLLETMLLLIINHQSMIATKTSRIVRFSGGKAILEFGSRRAHGADAANYGARASYIAGAAGTANTLADYKYGVPALGTMAHSWIQSFDTEYEAFATYAKTYPNNTVLLVDTYDTLNQGIPNAIKVFNDVLKPMGITPGGIRLDSGDLAYLSKKARIMLDKAGYEDCNIVASGSLDEFKIKDIINQGGKIDVYGVGERLITSKSNPVFGGVYKLVAIEKNGIVKPKIKVSENIEKITTPGKKQVYRIYDNETNMAKADLITLEDEIIDENMPLTIFHPLYTWKKKTINNFYVKPLLVPIYKAGKLVYKRPNMEEIRNHYKAEINSLWEEYKRLDSPQLYKVDLSQKLWDLKNNLLNKAKDNLQY</sequence>
<proteinExistence type="inferred from homology"/>
<organism evidence="13 14">
    <name type="scientific">Helcococcus ovis</name>
    <dbReference type="NCBI Taxonomy" id="72026"/>
    <lineage>
        <taxon>Bacteria</taxon>
        <taxon>Bacillati</taxon>
        <taxon>Bacillota</taxon>
        <taxon>Tissierellia</taxon>
        <taxon>Tissierellales</taxon>
        <taxon>Peptoniphilaceae</taxon>
        <taxon>Helcococcus</taxon>
    </lineage>
</organism>
<evidence type="ECO:0000256" key="6">
    <source>
        <dbReference type="ARBA" id="ARBA00022642"/>
    </source>
</evidence>
<gene>
    <name evidence="13" type="ORF">EQF91_02200</name>
</gene>
<dbReference type="NCBIfam" id="NF006695">
    <property type="entry name" value="PRK09243.1-2"/>
    <property type="match status" value="1"/>
</dbReference>
<dbReference type="Pfam" id="PF04095">
    <property type="entry name" value="NAPRTase"/>
    <property type="match status" value="1"/>
</dbReference>
<dbReference type="PANTHER" id="PTHR11098:SF1">
    <property type="entry name" value="NICOTINATE PHOSPHORIBOSYLTRANSFERASE"/>
    <property type="match status" value="1"/>
</dbReference>
<evidence type="ECO:0000256" key="1">
    <source>
        <dbReference type="ARBA" id="ARBA00004952"/>
    </source>
</evidence>
<name>A0A4R9C4I1_9FIRM</name>
<dbReference type="PANTHER" id="PTHR11098">
    <property type="entry name" value="NICOTINATE PHOSPHORIBOSYLTRANSFERASE"/>
    <property type="match status" value="1"/>
</dbReference>
<dbReference type="SUPFAM" id="SSF51690">
    <property type="entry name" value="Nicotinate/Quinolinate PRTase C-terminal domain-like"/>
    <property type="match status" value="1"/>
</dbReference>
<protein>
    <recommendedName>
        <fullName evidence="3 9">Nicotinate phosphoribosyltransferase</fullName>
        <ecNumber evidence="3 9">6.3.4.21</ecNumber>
    </recommendedName>
</protein>
<evidence type="ECO:0000256" key="3">
    <source>
        <dbReference type="ARBA" id="ARBA00013236"/>
    </source>
</evidence>
<keyword evidence="4" id="KW-0597">Phosphoprotein</keyword>
<accession>A0A4R9C4I1</accession>
<evidence type="ECO:0000256" key="8">
    <source>
        <dbReference type="ARBA" id="ARBA00048668"/>
    </source>
</evidence>
<evidence type="ECO:0000259" key="11">
    <source>
        <dbReference type="Pfam" id="PF17767"/>
    </source>
</evidence>
<keyword evidence="13" id="KW-0328">Glycosyltransferase</keyword>
<dbReference type="RefSeq" id="WP_134743901.1">
    <property type="nucleotide sequence ID" value="NZ_CP119762.1"/>
</dbReference>
<keyword evidence="7 9" id="KW-0808">Transferase</keyword>
<dbReference type="Gene3D" id="3.20.140.10">
    <property type="entry name" value="nicotinate phosphoribosyltransferase"/>
    <property type="match status" value="1"/>
</dbReference>
<evidence type="ECO:0000256" key="9">
    <source>
        <dbReference type="RuleBase" id="RU365100"/>
    </source>
</evidence>
<evidence type="ECO:0000256" key="5">
    <source>
        <dbReference type="ARBA" id="ARBA00022598"/>
    </source>
</evidence>
<evidence type="ECO:0000313" key="13">
    <source>
        <dbReference type="EMBL" id="TFF66958.1"/>
    </source>
</evidence>
<keyword evidence="14" id="KW-1185">Reference proteome</keyword>
<comment type="similarity">
    <text evidence="2 9">Belongs to the NAPRTase family.</text>
</comment>
<keyword evidence="5 9" id="KW-0436">Ligase</keyword>
<comment type="caution">
    <text evidence="13">The sequence shown here is derived from an EMBL/GenBank/DDBJ whole genome shotgun (WGS) entry which is preliminary data.</text>
</comment>
<evidence type="ECO:0000256" key="7">
    <source>
        <dbReference type="ARBA" id="ARBA00022679"/>
    </source>
</evidence>
<dbReference type="Pfam" id="PF17767">
    <property type="entry name" value="NAPRTase_N"/>
    <property type="match status" value="1"/>
</dbReference>
<dbReference type="NCBIfam" id="NF009131">
    <property type="entry name" value="PRK12484.1"/>
    <property type="match status" value="1"/>
</dbReference>
<dbReference type="NCBIfam" id="TIGR01513">
    <property type="entry name" value="NAPRTase_put"/>
    <property type="match status" value="1"/>
</dbReference>
<comment type="PTM">
    <text evidence="9">Transiently phosphorylated on a His residue during the reaction cycle. Phosphorylation strongly increases the affinity for substrates and increases the rate of nicotinate D-ribonucleotide production. Dephosphorylation regenerates the low-affinity form of the enzyme, leading to product release.</text>
</comment>
<keyword evidence="6 9" id="KW-0662">Pyridine nucleotide biosynthesis</keyword>
<evidence type="ECO:0000256" key="2">
    <source>
        <dbReference type="ARBA" id="ARBA00010897"/>
    </source>
</evidence>
<dbReference type="InterPro" id="IPR036068">
    <property type="entry name" value="Nicotinate_pribotase-like_C"/>
</dbReference>
<dbReference type="GO" id="GO:0034355">
    <property type="term" value="P:NAD+ biosynthetic process via the salvage pathway"/>
    <property type="evidence" value="ECO:0007669"/>
    <property type="project" value="UniProtKB-ARBA"/>
</dbReference>
<dbReference type="UniPathway" id="UPA00253">
    <property type="reaction ID" value="UER00457"/>
</dbReference>
<dbReference type="GO" id="GO:0047280">
    <property type="term" value="F:nicotinamide phosphoribosyltransferase activity"/>
    <property type="evidence" value="ECO:0007669"/>
    <property type="project" value="UniProtKB-ARBA"/>
</dbReference>
<dbReference type="InterPro" id="IPR040727">
    <property type="entry name" value="NAPRTase_N"/>
</dbReference>
<evidence type="ECO:0000259" key="10">
    <source>
        <dbReference type="Pfam" id="PF04095"/>
    </source>
</evidence>
<dbReference type="InterPro" id="IPR007229">
    <property type="entry name" value="Nic_PRibTrfase-Fam"/>
</dbReference>
<dbReference type="InterPro" id="IPR041525">
    <property type="entry name" value="N/Namide_PRibTrfase"/>
</dbReference>
<comment type="function">
    <text evidence="9">Catalyzes the first step in the biosynthesis of NAD from nicotinic acid, the ATP-dependent synthesis of beta-nicotinate D-ribonucleotide from nicotinate and 5-phospho-D-ribose 1-phosphate.</text>
</comment>
<dbReference type="EMBL" id="SCFR01000005">
    <property type="protein sequence ID" value="TFF66958.1"/>
    <property type="molecule type" value="Genomic_DNA"/>
</dbReference>
<dbReference type="PIRSF" id="PIRSF000484">
    <property type="entry name" value="NAPRT"/>
    <property type="match status" value="1"/>
</dbReference>
<evidence type="ECO:0000313" key="14">
    <source>
        <dbReference type="Proteomes" id="UP000297454"/>
    </source>
</evidence>
<dbReference type="AlphaFoldDB" id="A0A4R9C4I1"/>
<dbReference type="InterPro" id="IPR006405">
    <property type="entry name" value="Nic_PRibTrfase_pncB"/>
</dbReference>
<dbReference type="CDD" id="cd01570">
    <property type="entry name" value="NAPRTase_A"/>
    <property type="match status" value="1"/>
</dbReference>
<dbReference type="SUPFAM" id="SSF54675">
    <property type="entry name" value="Nicotinate/Quinolinate PRTase N-terminal domain-like"/>
    <property type="match status" value="1"/>
</dbReference>
<feature type="domain" description="Nicotinate phosphoribosyltransferase N-terminal" evidence="11">
    <location>
        <begin position="8"/>
        <end position="132"/>
    </location>
</feature>
<comment type="catalytic activity">
    <reaction evidence="8 9">
        <text>5-phospho-alpha-D-ribose 1-diphosphate + nicotinate + ATP + H2O = nicotinate beta-D-ribonucleotide + ADP + phosphate + diphosphate</text>
        <dbReference type="Rhea" id="RHEA:36163"/>
        <dbReference type="ChEBI" id="CHEBI:15377"/>
        <dbReference type="ChEBI" id="CHEBI:30616"/>
        <dbReference type="ChEBI" id="CHEBI:32544"/>
        <dbReference type="ChEBI" id="CHEBI:33019"/>
        <dbReference type="ChEBI" id="CHEBI:43474"/>
        <dbReference type="ChEBI" id="CHEBI:57502"/>
        <dbReference type="ChEBI" id="CHEBI:58017"/>
        <dbReference type="ChEBI" id="CHEBI:456216"/>
        <dbReference type="EC" id="6.3.4.21"/>
    </reaction>
</comment>
<dbReference type="InterPro" id="IPR041619">
    <property type="entry name" value="NAPRTase_C"/>
</dbReference>
<feature type="domain" description="Nicotinate/nicotinamide phosphoribosyltransferase" evidence="10">
    <location>
        <begin position="153"/>
        <end position="342"/>
    </location>
</feature>
<dbReference type="Gene3D" id="3.20.20.70">
    <property type="entry name" value="Aldolase class I"/>
    <property type="match status" value="1"/>
</dbReference>
<comment type="pathway">
    <text evidence="1 9">Cofactor biosynthesis; NAD(+) biosynthesis; nicotinate D-ribonucleotide from nicotinate: step 1/1.</text>
</comment>
<dbReference type="GO" id="GO:0004516">
    <property type="term" value="F:nicotinate phosphoribosyltransferase activity"/>
    <property type="evidence" value="ECO:0007669"/>
    <property type="project" value="UniProtKB-UniRule"/>
</dbReference>
<evidence type="ECO:0000256" key="4">
    <source>
        <dbReference type="ARBA" id="ARBA00022553"/>
    </source>
</evidence>